<evidence type="ECO:0000313" key="3">
    <source>
        <dbReference type="Proteomes" id="UP001155128"/>
    </source>
</evidence>
<organism evidence="2 3">
    <name type="scientific">Sphingomicrobium sediminis</name>
    <dbReference type="NCBI Taxonomy" id="2950949"/>
    <lineage>
        <taxon>Bacteria</taxon>
        <taxon>Pseudomonadati</taxon>
        <taxon>Pseudomonadota</taxon>
        <taxon>Alphaproteobacteria</taxon>
        <taxon>Sphingomonadales</taxon>
        <taxon>Sphingomonadaceae</taxon>
        <taxon>Sphingomicrobium</taxon>
    </lineage>
</organism>
<dbReference type="Proteomes" id="UP001155128">
    <property type="component" value="Unassembled WGS sequence"/>
</dbReference>
<dbReference type="Pfam" id="PF19780">
    <property type="entry name" value="DUF6265"/>
    <property type="match status" value="1"/>
</dbReference>
<comment type="caution">
    <text evidence="2">The sequence shown here is derived from an EMBL/GenBank/DDBJ whole genome shotgun (WGS) entry which is preliminary data.</text>
</comment>
<gene>
    <name evidence="2" type="ORF">NDO55_06845</name>
</gene>
<dbReference type="EMBL" id="JAMSHT010000001">
    <property type="protein sequence ID" value="MCM8557534.1"/>
    <property type="molecule type" value="Genomic_DNA"/>
</dbReference>
<dbReference type="InterPro" id="IPR046232">
    <property type="entry name" value="DUF6265"/>
</dbReference>
<evidence type="ECO:0000313" key="2">
    <source>
        <dbReference type="EMBL" id="MCM8557534.1"/>
    </source>
</evidence>
<reference evidence="2" key="1">
    <citation type="submission" date="2022-06" db="EMBL/GenBank/DDBJ databases">
        <title>Sphingomicrobium sedimins sp. nov., a marine bacterium isolated from tidal flat.</title>
        <authorList>
            <person name="Kim C.-H."/>
            <person name="Yoo Y."/>
            <person name="Kim J.-J."/>
        </authorList>
    </citation>
    <scope>NUCLEOTIDE SEQUENCE</scope>
    <source>
        <strain evidence="2">GRR-S6-50</strain>
    </source>
</reference>
<protein>
    <submittedName>
        <fullName evidence="2">DUF6265 family protein</fullName>
    </submittedName>
</protein>
<dbReference type="AlphaFoldDB" id="A0A9X2ELG7"/>
<accession>A0A9X2ELG7</accession>
<evidence type="ECO:0000259" key="1">
    <source>
        <dbReference type="Pfam" id="PF19780"/>
    </source>
</evidence>
<keyword evidence="3" id="KW-1185">Reference proteome</keyword>
<proteinExistence type="predicted"/>
<feature type="domain" description="DUF6265" evidence="1">
    <location>
        <begin position="28"/>
        <end position="138"/>
    </location>
</feature>
<dbReference type="RefSeq" id="WP_252113673.1">
    <property type="nucleotide sequence ID" value="NZ_JAMSHT010000001.1"/>
</dbReference>
<name>A0A9X2ELG7_9SPHN</name>
<sequence length="157" mass="17350">MMALGLALALHSAVVIVEEAPQPIEAAAWLEGRWVGEGMGGSVEEVWSPAHGGQMVGHFTYAREGAPVFYEIMLIRPDEAGNLEFLVKHFDADFTAWEEKDEWVTFAAIPDQEYGQRLAFRGLTLVLDEEGQFTATVTMRRSDGSVSDVPFVMTRAD</sequence>